<feature type="domain" description="Major facilitator superfamily associated" evidence="9">
    <location>
        <begin position="10"/>
        <end position="362"/>
    </location>
</feature>
<keyword evidence="11" id="KW-1185">Reference proteome</keyword>
<dbReference type="NCBIfam" id="NF037955">
    <property type="entry name" value="mfs"/>
    <property type="match status" value="1"/>
</dbReference>
<dbReference type="EMBL" id="JACHHP010000003">
    <property type="protein sequence ID" value="MBB5208426.1"/>
    <property type="molecule type" value="Genomic_DNA"/>
</dbReference>
<feature type="transmembrane region" description="Helical" evidence="8">
    <location>
        <begin position="359"/>
        <end position="377"/>
    </location>
</feature>
<dbReference type="PIRSF" id="PIRSF004925">
    <property type="entry name" value="HcaT"/>
    <property type="match status" value="1"/>
</dbReference>
<dbReference type="Pfam" id="PF12832">
    <property type="entry name" value="MFS_1_like"/>
    <property type="match status" value="1"/>
</dbReference>
<dbReference type="InterPro" id="IPR036259">
    <property type="entry name" value="MFS_trans_sf"/>
</dbReference>
<evidence type="ECO:0000256" key="1">
    <source>
        <dbReference type="ARBA" id="ARBA00004429"/>
    </source>
</evidence>
<feature type="transmembrane region" description="Helical" evidence="8">
    <location>
        <begin position="76"/>
        <end position="92"/>
    </location>
</feature>
<dbReference type="PANTHER" id="PTHR23522">
    <property type="entry name" value="BLL5896 PROTEIN"/>
    <property type="match status" value="1"/>
</dbReference>
<keyword evidence="4" id="KW-0997">Cell inner membrane</keyword>
<organism evidence="10 11">
    <name type="scientific">Chiayiivirga flava</name>
    <dbReference type="NCBI Taxonomy" id="659595"/>
    <lineage>
        <taxon>Bacteria</taxon>
        <taxon>Pseudomonadati</taxon>
        <taxon>Pseudomonadota</taxon>
        <taxon>Gammaproteobacteria</taxon>
        <taxon>Lysobacterales</taxon>
        <taxon>Lysobacteraceae</taxon>
        <taxon>Chiayiivirga</taxon>
    </lineage>
</organism>
<evidence type="ECO:0000256" key="4">
    <source>
        <dbReference type="ARBA" id="ARBA00022519"/>
    </source>
</evidence>
<dbReference type="SUPFAM" id="SSF103473">
    <property type="entry name" value="MFS general substrate transporter"/>
    <property type="match status" value="1"/>
</dbReference>
<feature type="transmembrane region" description="Helical" evidence="8">
    <location>
        <begin position="291"/>
        <end position="311"/>
    </location>
</feature>
<feature type="transmembrane region" description="Helical" evidence="8">
    <location>
        <begin position="238"/>
        <end position="258"/>
    </location>
</feature>
<keyword evidence="2" id="KW-0813">Transport</keyword>
<dbReference type="PANTHER" id="PTHR23522:SF10">
    <property type="entry name" value="3-PHENYLPROPIONIC ACID TRANSPORTER-RELATED"/>
    <property type="match status" value="1"/>
</dbReference>
<keyword evidence="6 8" id="KW-1133">Transmembrane helix</keyword>
<dbReference type="Proteomes" id="UP000521199">
    <property type="component" value="Unassembled WGS sequence"/>
</dbReference>
<proteinExistence type="predicted"/>
<feature type="transmembrane region" description="Helical" evidence="8">
    <location>
        <begin position="332"/>
        <end position="353"/>
    </location>
</feature>
<keyword evidence="7 8" id="KW-0472">Membrane</keyword>
<dbReference type="AlphaFoldDB" id="A0A7W8D845"/>
<sequence>MPAPAPALPYWRLSSFYFWYYAALGAFTPYFARWLDALGLGATLISAVFALWYGTRMLAPPLWGEASTRSTHPLRWLRAGAVLTVLCFAGFLFTTQAWPILAVMLGFAFFCNAIMPQYEALTLNTLGARRGEYSRIRVWGSIGFIVVVAAYGFAIDRIGARWLPAMMLPLLVGIAVSTLLAPATPPHADDIPKAGLFAALRRVQVRRLLLIALLVQVGFGPYYVFYTLHLGAHGHSTGAIGILWGLGVVVEIGVFLLAPRVLARYGALVPMLACIGASCVRWAVIGTWPQSLPAMAAMQVLHGLSFALFHACTMQLIGEEFRGRSAGQGQGLLYGLGSGLGGVVGTLGAGVAWNLGAGLAAFAFGALACLVALPVALQLHGSQRSARPVAALEPMPDP</sequence>
<feature type="transmembrane region" description="Helical" evidence="8">
    <location>
        <begin position="12"/>
        <end position="31"/>
    </location>
</feature>
<dbReference type="GO" id="GO:0005886">
    <property type="term" value="C:plasma membrane"/>
    <property type="evidence" value="ECO:0007669"/>
    <property type="project" value="UniProtKB-SubCell"/>
</dbReference>
<comment type="caution">
    <text evidence="10">The sequence shown here is derived from an EMBL/GenBank/DDBJ whole genome shotgun (WGS) entry which is preliminary data.</text>
</comment>
<comment type="subcellular location">
    <subcellularLocation>
        <location evidence="1">Cell inner membrane</location>
        <topology evidence="1">Multi-pass membrane protein</topology>
    </subcellularLocation>
</comment>
<evidence type="ECO:0000256" key="8">
    <source>
        <dbReference type="SAM" id="Phobius"/>
    </source>
</evidence>
<gene>
    <name evidence="10" type="ORF">HNQ52_001968</name>
</gene>
<keyword evidence="5 8" id="KW-0812">Transmembrane</keyword>
<evidence type="ECO:0000313" key="11">
    <source>
        <dbReference type="Proteomes" id="UP000521199"/>
    </source>
</evidence>
<evidence type="ECO:0000313" key="10">
    <source>
        <dbReference type="EMBL" id="MBB5208426.1"/>
    </source>
</evidence>
<feature type="transmembrane region" description="Helical" evidence="8">
    <location>
        <begin position="265"/>
        <end position="285"/>
    </location>
</feature>
<feature type="transmembrane region" description="Helical" evidence="8">
    <location>
        <begin position="37"/>
        <end position="55"/>
    </location>
</feature>
<name>A0A7W8D845_9GAMM</name>
<evidence type="ECO:0000256" key="5">
    <source>
        <dbReference type="ARBA" id="ARBA00022692"/>
    </source>
</evidence>
<reference evidence="10 11" key="1">
    <citation type="submission" date="2020-08" db="EMBL/GenBank/DDBJ databases">
        <title>Genomic Encyclopedia of Type Strains, Phase IV (KMG-IV): sequencing the most valuable type-strain genomes for metagenomic binning, comparative biology and taxonomic classification.</title>
        <authorList>
            <person name="Goeker M."/>
        </authorList>
    </citation>
    <scope>NUCLEOTIDE SEQUENCE [LARGE SCALE GENOMIC DNA]</scope>
    <source>
        <strain evidence="10 11">DSM 24163</strain>
    </source>
</reference>
<accession>A0A7W8D845</accession>
<dbReference type="InterPro" id="IPR024989">
    <property type="entry name" value="MFS_assoc_dom"/>
</dbReference>
<evidence type="ECO:0000256" key="3">
    <source>
        <dbReference type="ARBA" id="ARBA00022475"/>
    </source>
</evidence>
<evidence type="ECO:0000259" key="9">
    <source>
        <dbReference type="Pfam" id="PF12832"/>
    </source>
</evidence>
<evidence type="ECO:0000256" key="2">
    <source>
        <dbReference type="ARBA" id="ARBA00022448"/>
    </source>
</evidence>
<evidence type="ECO:0000256" key="7">
    <source>
        <dbReference type="ARBA" id="ARBA00023136"/>
    </source>
</evidence>
<evidence type="ECO:0000256" key="6">
    <source>
        <dbReference type="ARBA" id="ARBA00022989"/>
    </source>
</evidence>
<protein>
    <submittedName>
        <fullName evidence="10">PPP family 3-phenylpropionic acid transporter</fullName>
    </submittedName>
</protein>
<dbReference type="GO" id="GO:0015528">
    <property type="term" value="F:lactose:proton symporter activity"/>
    <property type="evidence" value="ECO:0007669"/>
    <property type="project" value="TreeGrafter"/>
</dbReference>
<dbReference type="Gene3D" id="1.20.1250.20">
    <property type="entry name" value="MFS general substrate transporter like domains"/>
    <property type="match status" value="2"/>
</dbReference>
<keyword evidence="3" id="KW-1003">Cell membrane</keyword>
<feature type="transmembrane region" description="Helical" evidence="8">
    <location>
        <begin position="98"/>
        <end position="115"/>
    </location>
</feature>
<dbReference type="RefSeq" id="WP_183960956.1">
    <property type="nucleotide sequence ID" value="NZ_JACHHP010000003.1"/>
</dbReference>
<feature type="transmembrane region" description="Helical" evidence="8">
    <location>
        <begin position="205"/>
        <end position="226"/>
    </location>
</feature>
<feature type="transmembrane region" description="Helical" evidence="8">
    <location>
        <begin position="166"/>
        <end position="184"/>
    </location>
</feature>
<dbReference type="InterPro" id="IPR026032">
    <property type="entry name" value="HcaT-like"/>
</dbReference>
<dbReference type="GO" id="GO:0030395">
    <property type="term" value="F:lactose binding"/>
    <property type="evidence" value="ECO:0007669"/>
    <property type="project" value="TreeGrafter"/>
</dbReference>
<feature type="transmembrane region" description="Helical" evidence="8">
    <location>
        <begin position="136"/>
        <end position="154"/>
    </location>
</feature>